<dbReference type="InterPro" id="IPR013805">
    <property type="entry name" value="GrpE_CC"/>
</dbReference>
<dbReference type="PANTHER" id="PTHR21237">
    <property type="entry name" value="GRPE PROTEIN"/>
    <property type="match status" value="1"/>
</dbReference>
<dbReference type="EMBL" id="LGFG01000017">
    <property type="protein sequence ID" value="KUK23538.1"/>
    <property type="molecule type" value="Genomic_DNA"/>
</dbReference>
<proteinExistence type="inferred from homology"/>
<evidence type="ECO:0000313" key="14">
    <source>
        <dbReference type="EMBL" id="KUK23538.1"/>
    </source>
</evidence>
<dbReference type="AlphaFoldDB" id="A0A101ERG9"/>
<evidence type="ECO:0000256" key="3">
    <source>
        <dbReference type="ARBA" id="ARBA00011738"/>
    </source>
</evidence>
<dbReference type="PRINTS" id="PR00773">
    <property type="entry name" value="GRPEPROTEIN"/>
</dbReference>
<protein>
    <recommendedName>
        <fullName evidence="8 10">Protein GrpE</fullName>
    </recommendedName>
    <alternativeName>
        <fullName evidence="9 10">HSP-70 cofactor</fullName>
    </alternativeName>
</protein>
<dbReference type="RefSeq" id="WP_012895804.1">
    <property type="nucleotide sequence ID" value="NZ_DAITJQ010000001.1"/>
</dbReference>
<comment type="function">
    <text evidence="7 10 11">Participates actively in the response to hyperosmotic and heat shock by preventing the aggregation of stress-denatured proteins, in association with DnaK and GrpE. It is the nucleotide exchange factor for DnaK and may function as a thermosensor. Unfolded proteins bind initially to DnaJ; upon interaction with the DnaJ-bound protein, DnaK hydrolyzes its bound ATP, resulting in the formation of a stable complex. GrpE releases ADP from DnaK; ATP binding to DnaK triggers the release of the substrate protein, thus completing the reaction cycle. Several rounds of ATP-dependent interactions between DnaJ, DnaK and GrpE are required for fully efficient folding.</text>
</comment>
<comment type="subunit">
    <text evidence="3 10">Homodimer.</text>
</comment>
<dbReference type="CDD" id="cd00446">
    <property type="entry name" value="GrpE"/>
    <property type="match status" value="1"/>
</dbReference>
<dbReference type="Proteomes" id="UP000058636">
    <property type="component" value="Unassembled WGS sequence"/>
</dbReference>
<dbReference type="PANTHER" id="PTHR21237:SF23">
    <property type="entry name" value="GRPE PROTEIN HOMOLOG, MITOCHONDRIAL"/>
    <property type="match status" value="1"/>
</dbReference>
<evidence type="ECO:0000256" key="2">
    <source>
        <dbReference type="ARBA" id="ARBA00009054"/>
    </source>
</evidence>
<dbReference type="GO" id="GO:0005737">
    <property type="term" value="C:cytoplasm"/>
    <property type="evidence" value="ECO:0007669"/>
    <property type="project" value="UniProtKB-SubCell"/>
</dbReference>
<dbReference type="FunFam" id="2.30.22.10:FF:000001">
    <property type="entry name" value="Protein GrpE"/>
    <property type="match status" value="1"/>
</dbReference>
<evidence type="ECO:0000256" key="8">
    <source>
        <dbReference type="ARBA" id="ARBA00072274"/>
    </source>
</evidence>
<keyword evidence="5 10" id="KW-0346">Stress response</keyword>
<evidence type="ECO:0000256" key="5">
    <source>
        <dbReference type="ARBA" id="ARBA00023016"/>
    </source>
</evidence>
<evidence type="ECO:0000256" key="9">
    <source>
        <dbReference type="ARBA" id="ARBA00076414"/>
    </source>
</evidence>
<comment type="caution">
    <text evidence="14">The sequence shown here is derived from an EMBL/GenBank/DDBJ whole genome shotgun (WGS) entry which is preliminary data.</text>
</comment>
<dbReference type="SUPFAM" id="SSF51064">
    <property type="entry name" value="Head domain of nucleotide exchange factor GrpE"/>
    <property type="match status" value="1"/>
</dbReference>
<dbReference type="HAMAP" id="MF_01151">
    <property type="entry name" value="GrpE"/>
    <property type="match status" value="1"/>
</dbReference>
<organism evidence="14 15">
    <name type="scientific">Thermotoga petrophila</name>
    <dbReference type="NCBI Taxonomy" id="93929"/>
    <lineage>
        <taxon>Bacteria</taxon>
        <taxon>Thermotogati</taxon>
        <taxon>Thermotogota</taxon>
        <taxon>Thermotogae</taxon>
        <taxon>Thermotogales</taxon>
        <taxon>Thermotogaceae</taxon>
        <taxon>Thermotoga</taxon>
    </lineage>
</organism>
<keyword evidence="13" id="KW-0175">Coiled coil</keyword>
<evidence type="ECO:0000256" key="6">
    <source>
        <dbReference type="ARBA" id="ARBA00023186"/>
    </source>
</evidence>
<evidence type="ECO:0000313" key="15">
    <source>
        <dbReference type="Proteomes" id="UP000058636"/>
    </source>
</evidence>
<dbReference type="GO" id="GO:0000774">
    <property type="term" value="F:adenyl-nucleotide exchange factor activity"/>
    <property type="evidence" value="ECO:0007669"/>
    <property type="project" value="InterPro"/>
</dbReference>
<evidence type="ECO:0000256" key="12">
    <source>
        <dbReference type="RuleBase" id="RU004478"/>
    </source>
</evidence>
<dbReference type="GO" id="GO:0042803">
    <property type="term" value="F:protein homodimerization activity"/>
    <property type="evidence" value="ECO:0007669"/>
    <property type="project" value="InterPro"/>
</dbReference>
<dbReference type="SUPFAM" id="SSF58014">
    <property type="entry name" value="Coiled-coil domain of nucleotide exchange factor GrpE"/>
    <property type="match status" value="1"/>
</dbReference>
<feature type="coiled-coil region" evidence="13">
    <location>
        <begin position="6"/>
        <end position="54"/>
    </location>
</feature>
<evidence type="ECO:0000256" key="4">
    <source>
        <dbReference type="ARBA" id="ARBA00022490"/>
    </source>
</evidence>
<dbReference type="GO" id="GO:0006457">
    <property type="term" value="P:protein folding"/>
    <property type="evidence" value="ECO:0007669"/>
    <property type="project" value="InterPro"/>
</dbReference>
<evidence type="ECO:0000256" key="13">
    <source>
        <dbReference type="SAM" id="Coils"/>
    </source>
</evidence>
<name>A0A101ERG9_9THEM</name>
<comment type="similarity">
    <text evidence="2 10 12">Belongs to the GrpE family.</text>
</comment>
<keyword evidence="4 10" id="KW-0963">Cytoplasm</keyword>
<dbReference type="InterPro" id="IPR000740">
    <property type="entry name" value="GrpE"/>
</dbReference>
<gene>
    <name evidence="10" type="primary">grpE</name>
    <name evidence="14" type="ORF">XD57_0356</name>
</gene>
<evidence type="ECO:0000256" key="10">
    <source>
        <dbReference type="HAMAP-Rule" id="MF_01151"/>
    </source>
</evidence>
<evidence type="ECO:0000256" key="11">
    <source>
        <dbReference type="RuleBase" id="RU000639"/>
    </source>
</evidence>
<evidence type="ECO:0000256" key="1">
    <source>
        <dbReference type="ARBA" id="ARBA00004496"/>
    </source>
</evidence>
<dbReference type="Gene3D" id="3.90.20.20">
    <property type="match status" value="1"/>
</dbReference>
<dbReference type="GO" id="GO:0051087">
    <property type="term" value="F:protein-folding chaperone binding"/>
    <property type="evidence" value="ECO:0007669"/>
    <property type="project" value="InterPro"/>
</dbReference>
<dbReference type="Gene3D" id="2.30.22.10">
    <property type="entry name" value="Head domain of nucleotide exchange factor GrpE"/>
    <property type="match status" value="1"/>
</dbReference>
<evidence type="ECO:0000256" key="7">
    <source>
        <dbReference type="ARBA" id="ARBA00053401"/>
    </source>
</evidence>
<accession>A0A101ERG9</accession>
<keyword evidence="6 10" id="KW-0143">Chaperone</keyword>
<dbReference type="PATRIC" id="fig|93930.3.peg.1139"/>
<dbReference type="GO" id="GO:0051082">
    <property type="term" value="F:unfolded protein binding"/>
    <property type="evidence" value="ECO:0007669"/>
    <property type="project" value="TreeGrafter"/>
</dbReference>
<sequence length="172" mass="20302">MSEKEKKELTQECEELKEKYKELEEYAKRLKAEYENYREEVAREKRELIKNANEYLISKLIPVLDDFERALNQGEKGDAFYEGVKMIYKKLLNVLEKEGLTKIHVGEKFDPFEHEAVERVETEDVEEYTVLEVVESGYKFHGKVLKPAKVKVAVKPRKKEAEKVEKPSDEKE</sequence>
<dbReference type="InterPro" id="IPR009012">
    <property type="entry name" value="GrpE_head"/>
</dbReference>
<comment type="subcellular location">
    <subcellularLocation>
        <location evidence="1 10">Cytoplasm</location>
    </subcellularLocation>
</comment>
<dbReference type="Pfam" id="PF01025">
    <property type="entry name" value="GrpE"/>
    <property type="match status" value="1"/>
</dbReference>
<dbReference type="PROSITE" id="PS01071">
    <property type="entry name" value="GRPE"/>
    <property type="match status" value="1"/>
</dbReference>
<reference evidence="14 15" key="1">
    <citation type="journal article" date="2015" name="MBio">
        <title>Genome-Resolved Metagenomic Analysis Reveals Roles for Candidate Phyla and Other Microbial Community Members in Biogeochemical Transformations in Oil Reservoirs.</title>
        <authorList>
            <person name="Hu P."/>
            <person name="Tom L."/>
            <person name="Singh A."/>
            <person name="Thomas B.C."/>
            <person name="Baker B.J."/>
            <person name="Piceno Y.M."/>
            <person name="Andersen G.L."/>
            <person name="Banfield J.F."/>
        </authorList>
    </citation>
    <scope>NUCLEOTIDE SEQUENCE [LARGE SCALE GENOMIC DNA]</scope>
    <source>
        <strain evidence="14">46_26</strain>
    </source>
</reference>